<evidence type="ECO:0000256" key="6">
    <source>
        <dbReference type="SAM" id="Phobius"/>
    </source>
</evidence>
<dbReference type="InterPro" id="IPR008630">
    <property type="entry name" value="Glyco_trans_34"/>
</dbReference>
<dbReference type="InterPro" id="IPR029044">
    <property type="entry name" value="Nucleotide-diphossugar_trans"/>
</dbReference>
<feature type="region of interest" description="Disordered" evidence="5">
    <location>
        <begin position="161"/>
        <end position="429"/>
    </location>
</feature>
<evidence type="ECO:0000256" key="4">
    <source>
        <dbReference type="SAM" id="Coils"/>
    </source>
</evidence>
<feature type="transmembrane region" description="Helical" evidence="6">
    <location>
        <begin position="73"/>
        <end position="98"/>
    </location>
</feature>
<feature type="compositionally biased region" description="Basic and acidic residues" evidence="5">
    <location>
        <begin position="285"/>
        <end position="294"/>
    </location>
</feature>
<dbReference type="OrthoDB" id="407658at2759"/>
<dbReference type="GeneID" id="19013271"/>
<feature type="compositionally biased region" description="Low complexity" evidence="5">
    <location>
        <begin position="29"/>
        <end position="45"/>
    </location>
</feature>
<gene>
    <name evidence="7" type="ordered locus">Bathy10g01950</name>
</gene>
<accession>K8EJ29</accession>
<feature type="compositionally biased region" description="Acidic residues" evidence="5">
    <location>
        <begin position="275"/>
        <end position="284"/>
    </location>
</feature>
<dbReference type="GO" id="GO:0000139">
    <property type="term" value="C:Golgi membrane"/>
    <property type="evidence" value="ECO:0007669"/>
    <property type="project" value="TreeGrafter"/>
</dbReference>
<keyword evidence="6" id="KW-1133">Transmembrane helix</keyword>
<organism evidence="7 8">
    <name type="scientific">Bathycoccus prasinos</name>
    <dbReference type="NCBI Taxonomy" id="41875"/>
    <lineage>
        <taxon>Eukaryota</taxon>
        <taxon>Viridiplantae</taxon>
        <taxon>Chlorophyta</taxon>
        <taxon>Mamiellophyceae</taxon>
        <taxon>Mamiellales</taxon>
        <taxon>Bathycoccaceae</taxon>
        <taxon>Bathycoccus</taxon>
    </lineage>
</organism>
<keyword evidence="6" id="KW-0472">Membrane</keyword>
<feature type="coiled-coil region" evidence="4">
    <location>
        <begin position="431"/>
        <end position="458"/>
    </location>
</feature>
<dbReference type="Proteomes" id="UP000198341">
    <property type="component" value="Chromosome 10"/>
</dbReference>
<evidence type="ECO:0000313" key="7">
    <source>
        <dbReference type="EMBL" id="CCO17994.1"/>
    </source>
</evidence>
<dbReference type="AlphaFoldDB" id="K8EJ29"/>
<evidence type="ECO:0000313" key="8">
    <source>
        <dbReference type="Proteomes" id="UP000198341"/>
    </source>
</evidence>
<name>K8EJ29_9CHLO</name>
<feature type="compositionally biased region" description="Basic and acidic residues" evidence="5">
    <location>
        <begin position="227"/>
        <end position="250"/>
    </location>
</feature>
<feature type="region of interest" description="Disordered" evidence="5">
    <location>
        <begin position="1"/>
        <end position="61"/>
    </location>
</feature>
<dbReference type="PANTHER" id="PTHR31306">
    <property type="entry name" value="ALPHA-1,6-MANNOSYLTRANSFERASE MNN11-RELATED"/>
    <property type="match status" value="1"/>
</dbReference>
<feature type="compositionally biased region" description="Basic and acidic residues" evidence="5">
    <location>
        <begin position="322"/>
        <end position="332"/>
    </location>
</feature>
<sequence>MSVGFTHATNKVSGGDAGMSGNTNGPGGNESATNTNANMMTMMSTPSKPQHPHSPRANDLQQRRLRRKLRARLFLKVFLVVAFLHFFGRTAYHFLYFVKIGYLRYIKFPLRDQRPIPCGNDTPPPTEQLADLFERRKAYEESRKSLGVKMKDAVVFGNKASGSPKHLQQQHAQIKKRHVKKNSRGSGSRNAYAKTSGRRRLFETEEVYGKREDEVEEAEAEEEEIAHDDSKRTGFGVERFEAERDSKEESGVSEDAYLELGEDNYPSEVLSKEQGEDDEDDDEERVGRKSDAPRRAGSNFASRFFGGLGQRSSSPAPLDGDSISREVIEVASKRATQRIIEDPGSEPPAPLVSNGEEGDFHLLEDEEESEGEEVVEQQDSEEESVDESAISEEEDAGEERKFASTSYASADASARDDTDEDFSYDDPKSQLEAAERKANLLEEVALEAKKRVDEVKEKTKRRGAGFAILCICDAHTADICAASVANKRAYAKIHEYDLIFVTETLDTTRPMAWSKILAVQRYLPRYKWLLFLDIDTLIMNPDIRLEDIADDNYDQVIGADHNGINSGVWFVKNTRWMRWFLTELWAQEDLVRGNYVFHYEQRAFHHLFQTEVWSNNVGTSKKPYEGAEDVRKRSKVVNQCVFNSLLPWYVNGDFVVHFAGMKGVAQCYLFWQYYEKAKNDLPPVGPHEIVGARLTEEMLEGGPRYEFKRCLSFPTLFW</sequence>
<keyword evidence="8" id="KW-1185">Reference proteome</keyword>
<feature type="compositionally biased region" description="Basic and acidic residues" evidence="5">
    <location>
        <begin position="200"/>
        <end position="213"/>
    </location>
</feature>
<dbReference type="RefSeq" id="XP_007510461.1">
    <property type="nucleotide sequence ID" value="XM_007510399.1"/>
</dbReference>
<keyword evidence="3" id="KW-0808">Transferase</keyword>
<feature type="compositionally biased region" description="Acidic residues" evidence="5">
    <location>
        <begin position="364"/>
        <end position="397"/>
    </location>
</feature>
<comment type="similarity">
    <text evidence="1">Belongs to the glycosyltransferase 34 family.</text>
</comment>
<feature type="compositionally biased region" description="Low complexity" evidence="5">
    <location>
        <begin position="403"/>
        <end position="412"/>
    </location>
</feature>
<evidence type="ECO:0000256" key="1">
    <source>
        <dbReference type="ARBA" id="ARBA00005664"/>
    </source>
</evidence>
<evidence type="ECO:0000256" key="2">
    <source>
        <dbReference type="ARBA" id="ARBA00022676"/>
    </source>
</evidence>
<feature type="compositionally biased region" description="Basic residues" evidence="5">
    <location>
        <begin position="173"/>
        <end position="183"/>
    </location>
</feature>
<dbReference type="PANTHER" id="PTHR31306:SF4">
    <property type="entry name" value="ALPHA-1,2-GALACTOSYLTRANSFERASE"/>
    <property type="match status" value="1"/>
</dbReference>
<dbReference type="GO" id="GO:0016757">
    <property type="term" value="F:glycosyltransferase activity"/>
    <property type="evidence" value="ECO:0007669"/>
    <property type="project" value="UniProtKB-KW"/>
</dbReference>
<dbReference type="GO" id="GO:0006487">
    <property type="term" value="P:protein N-linked glycosylation"/>
    <property type="evidence" value="ECO:0007669"/>
    <property type="project" value="TreeGrafter"/>
</dbReference>
<dbReference type="eggNOG" id="KOG4748">
    <property type="taxonomic scope" value="Eukaryota"/>
</dbReference>
<dbReference type="EMBL" id="FO082269">
    <property type="protein sequence ID" value="CCO17994.1"/>
    <property type="molecule type" value="Genomic_DNA"/>
</dbReference>
<protein>
    <submittedName>
        <fullName evidence="7">Uncharacterized protein</fullName>
    </submittedName>
</protein>
<dbReference type="SUPFAM" id="SSF53448">
    <property type="entry name" value="Nucleotide-diphospho-sugar transferases"/>
    <property type="match status" value="1"/>
</dbReference>
<keyword evidence="6" id="KW-0812">Transmembrane</keyword>
<dbReference type="KEGG" id="bpg:Bathy10g01950"/>
<feature type="compositionally biased region" description="Acidic residues" evidence="5">
    <location>
        <begin position="214"/>
        <end position="226"/>
    </location>
</feature>
<evidence type="ECO:0000256" key="5">
    <source>
        <dbReference type="SAM" id="MobiDB-lite"/>
    </source>
</evidence>
<evidence type="ECO:0000256" key="3">
    <source>
        <dbReference type="ARBA" id="ARBA00022679"/>
    </source>
</evidence>
<dbReference type="Gene3D" id="3.90.550.10">
    <property type="entry name" value="Spore Coat Polysaccharide Biosynthesis Protein SpsA, Chain A"/>
    <property type="match status" value="1"/>
</dbReference>
<dbReference type="Pfam" id="PF05637">
    <property type="entry name" value="Glyco_transf_34"/>
    <property type="match status" value="2"/>
</dbReference>
<proteinExistence type="inferred from homology"/>
<keyword evidence="4" id="KW-0175">Coiled coil</keyword>
<reference evidence="7 8" key="1">
    <citation type="submission" date="2011-10" db="EMBL/GenBank/DDBJ databases">
        <authorList>
            <person name="Genoscope - CEA"/>
        </authorList>
    </citation>
    <scope>NUCLEOTIDE SEQUENCE [LARGE SCALE GENOMIC DNA]</scope>
    <source>
        <strain evidence="7 8">RCC 1105</strain>
    </source>
</reference>
<keyword evidence="2" id="KW-0328">Glycosyltransferase</keyword>